<feature type="chain" id="PRO_5038531827" evidence="2">
    <location>
        <begin position="25"/>
        <end position="153"/>
    </location>
</feature>
<accession>A0A4V2YWA5</accession>
<feature type="signal peptide" evidence="2">
    <location>
        <begin position="1"/>
        <end position="24"/>
    </location>
</feature>
<evidence type="ECO:0000313" key="4">
    <source>
        <dbReference type="Proteomes" id="UP000295578"/>
    </source>
</evidence>
<protein>
    <submittedName>
        <fullName evidence="3">Uncharacterized protein</fullName>
    </submittedName>
</protein>
<dbReference type="AlphaFoldDB" id="A0A4V2YWA5"/>
<dbReference type="Proteomes" id="UP000295578">
    <property type="component" value="Unassembled WGS sequence"/>
</dbReference>
<dbReference type="OrthoDB" id="3539433at2"/>
<evidence type="ECO:0000256" key="1">
    <source>
        <dbReference type="SAM" id="MobiDB-lite"/>
    </source>
</evidence>
<dbReference type="RefSeq" id="WP_132197178.1">
    <property type="nucleotide sequence ID" value="NZ_SMKY01000043.1"/>
</dbReference>
<organism evidence="3 4">
    <name type="scientific">Actinomadura darangshiensis</name>
    <dbReference type="NCBI Taxonomy" id="705336"/>
    <lineage>
        <taxon>Bacteria</taxon>
        <taxon>Bacillati</taxon>
        <taxon>Actinomycetota</taxon>
        <taxon>Actinomycetes</taxon>
        <taxon>Streptosporangiales</taxon>
        <taxon>Thermomonosporaceae</taxon>
        <taxon>Actinomadura</taxon>
    </lineage>
</organism>
<name>A0A4V2YWA5_9ACTN</name>
<comment type="caution">
    <text evidence="3">The sequence shown here is derived from an EMBL/GenBank/DDBJ whole genome shotgun (WGS) entry which is preliminary data.</text>
</comment>
<keyword evidence="2" id="KW-0732">Signal</keyword>
<sequence>MPTVTGTRAALAGAAMTVLLTSCGSTTPEPAAASPSASTPVSAPAPSPSSPSPTGFPKAADGDDLDACGDAECEVLVHDGDKIRLDDGLGLAAPLDVTVTGDSVTFTSVTAGGMRATLSHQTPDQGGPSRINDISLAVIAVEDRKAVITVEHV</sequence>
<proteinExistence type="predicted"/>
<reference evidence="3 4" key="1">
    <citation type="submission" date="2019-03" db="EMBL/GenBank/DDBJ databases">
        <title>Draft genome sequences of novel Actinobacteria.</title>
        <authorList>
            <person name="Sahin N."/>
            <person name="Ay H."/>
            <person name="Saygin H."/>
        </authorList>
    </citation>
    <scope>NUCLEOTIDE SEQUENCE [LARGE SCALE GENOMIC DNA]</scope>
    <source>
        <strain evidence="3 4">DSM 45941</strain>
    </source>
</reference>
<feature type="compositionally biased region" description="Low complexity" evidence="1">
    <location>
        <begin position="25"/>
        <end position="42"/>
    </location>
</feature>
<evidence type="ECO:0000313" key="3">
    <source>
        <dbReference type="EMBL" id="TDD84617.1"/>
    </source>
</evidence>
<dbReference type="EMBL" id="SMKY01000043">
    <property type="protein sequence ID" value="TDD84617.1"/>
    <property type="molecule type" value="Genomic_DNA"/>
</dbReference>
<feature type="region of interest" description="Disordered" evidence="1">
    <location>
        <begin position="24"/>
        <end position="64"/>
    </location>
</feature>
<keyword evidence="4" id="KW-1185">Reference proteome</keyword>
<evidence type="ECO:0000256" key="2">
    <source>
        <dbReference type="SAM" id="SignalP"/>
    </source>
</evidence>
<gene>
    <name evidence="3" type="ORF">E1293_12520</name>
</gene>